<dbReference type="Gene3D" id="4.10.70.10">
    <property type="entry name" value="Disintegrin domain"/>
    <property type="match status" value="1"/>
</dbReference>
<feature type="region of interest" description="Disordered" evidence="10">
    <location>
        <begin position="197"/>
        <end position="234"/>
    </location>
</feature>
<name>A0AAJ7WRM1_PETMA</name>
<keyword evidence="16" id="KW-1185">Reference proteome</keyword>
<dbReference type="PROSITE" id="PS01186">
    <property type="entry name" value="EGF_2"/>
    <property type="match status" value="1"/>
</dbReference>
<keyword evidence="12" id="KW-0732">Signal</keyword>
<feature type="disulfide bond" evidence="8">
    <location>
        <begin position="687"/>
        <end position="697"/>
    </location>
</feature>
<dbReference type="PRINTS" id="PR00289">
    <property type="entry name" value="DISINTEGRIN"/>
</dbReference>
<dbReference type="PROSITE" id="PS50215">
    <property type="entry name" value="ADAM_MEPRO"/>
    <property type="match status" value="1"/>
</dbReference>
<dbReference type="PANTHER" id="PTHR11905">
    <property type="entry name" value="ADAM A DISINTEGRIN AND METALLOPROTEASE DOMAIN"/>
    <property type="match status" value="1"/>
</dbReference>
<dbReference type="KEGG" id="pmrn:116940443"/>
<dbReference type="InterPro" id="IPR001590">
    <property type="entry name" value="Peptidase_M12B"/>
</dbReference>
<comment type="subcellular location">
    <subcellularLocation>
        <location evidence="1">Membrane</location>
        <topology evidence="1">Single-pass membrane protein</topology>
    </subcellularLocation>
</comment>
<dbReference type="PROSITE" id="PS50026">
    <property type="entry name" value="EGF_3"/>
    <property type="match status" value="1"/>
</dbReference>
<dbReference type="SMART" id="SM00050">
    <property type="entry name" value="DISIN"/>
    <property type="match status" value="1"/>
</dbReference>
<evidence type="ECO:0000256" key="3">
    <source>
        <dbReference type="ARBA" id="ARBA00022692"/>
    </source>
</evidence>
<dbReference type="PROSITE" id="PS50214">
    <property type="entry name" value="DISINTEGRIN_2"/>
    <property type="match status" value="1"/>
</dbReference>
<keyword evidence="2" id="KW-0800">Toxin</keyword>
<dbReference type="InterPro" id="IPR002870">
    <property type="entry name" value="Peptidase_M12B_N"/>
</dbReference>
<keyword evidence="6 8" id="KW-1015">Disulfide bond</keyword>
<feature type="transmembrane region" description="Helical" evidence="11">
    <location>
        <begin position="724"/>
        <end position="747"/>
    </location>
</feature>
<keyword evidence="3 11" id="KW-0812">Transmembrane</keyword>
<dbReference type="AlphaFoldDB" id="A0AAJ7WRM1"/>
<dbReference type="Pfam" id="PF08516">
    <property type="entry name" value="ADAM_CR"/>
    <property type="match status" value="1"/>
</dbReference>
<keyword evidence="2" id="KW-1217">Cell adhesion impairing toxin</keyword>
<dbReference type="InterPro" id="IPR000742">
    <property type="entry name" value="EGF"/>
</dbReference>
<dbReference type="InterPro" id="IPR001762">
    <property type="entry name" value="Disintegrin_dom"/>
</dbReference>
<dbReference type="Gene3D" id="3.40.390.10">
    <property type="entry name" value="Collagenase (Catalytic Domain)"/>
    <property type="match status" value="1"/>
</dbReference>
<sequence>MEPLGPLLLAAACSLWHVGQGAGFEAESVHSGPLGRRSGRDVFVPRRIGETTAPTRLPHVTQAEFPAAARYSVRVAGQPRVLNLQRNRELVSPGYVESHYGQDGILRSSQPNLTRHCFYHGGVAGAPGSSVSASTCGGRLRGLVVLGGRPFALEPLGVSGAGLMHTSYPAERALARDPRRQKRGGWRWRRGAGRSCTVAAEGEKSGSRWGSLAGQEGGGSAAREQSGAGAAGTHYQHMEKDPGWVLQDTKYVEMFMVVDYTKYKMQNKSLERVRQRMLEAANHMDKLYRPLRVRVALVGLEVWTAGDRANVSADANATLKGFLAWRRRELAPRAAHDHAQLVTGVQFEGVTVGLAPVAGMCGQNSGAVSEDHSYNVLGLASTMAHEMGHNLGMSHDSTERRCHCEATEEQGGCVLAPRLKHGFPVGFSSCSVQDLHGFLQAGGGPCLYNEPLPDALYGGPVCGNLFLEPGETCDCGTVEECDNPCCNATTCQLVSGARCAHGSCCSHCQIAAAGVRCRERMHECDLPELCDGRSARCPDNLYLLDGHPCRGGAAYCYGGLCPTLDAQCASLWGKGASRAPDVCYFLGNQRQDKFGNCGRTEHGFVTCDPGDVLCGQTHCVGGNKHPVTGVTYTLTFGTVRCKVAGTSDGDDAASDPGLVLPGTRCGDGKVCYQNRCQDASLLGAHNCSAMCSGHGACNNKRECHCDYGWAPPFCSSLTPHMRTVVLALALALGAAGMLALVAAVCHCRRRRKAAHERCSSKHSRSVAGLSNPLFSVPAIQGKAPAAPEVL</sequence>
<evidence type="ECO:0000313" key="16">
    <source>
        <dbReference type="Proteomes" id="UP001318040"/>
    </source>
</evidence>
<reference evidence="17" key="1">
    <citation type="submission" date="2025-08" db="UniProtKB">
        <authorList>
            <consortium name="RefSeq"/>
        </authorList>
    </citation>
    <scope>IDENTIFICATION</scope>
    <source>
        <tissue evidence="17">Sperm</tissue>
    </source>
</reference>
<evidence type="ECO:0000259" key="14">
    <source>
        <dbReference type="PROSITE" id="PS50214"/>
    </source>
</evidence>
<evidence type="ECO:0000256" key="9">
    <source>
        <dbReference type="PROSITE-ProRule" id="PRU00276"/>
    </source>
</evidence>
<evidence type="ECO:0000313" key="17">
    <source>
        <dbReference type="RefSeq" id="XP_032806168.1"/>
    </source>
</evidence>
<evidence type="ECO:0000256" key="11">
    <source>
        <dbReference type="SAM" id="Phobius"/>
    </source>
</evidence>
<dbReference type="Pfam" id="PF01562">
    <property type="entry name" value="Pep_M12B_propep"/>
    <property type="match status" value="1"/>
</dbReference>
<dbReference type="GO" id="GO:0046872">
    <property type="term" value="F:metal ion binding"/>
    <property type="evidence" value="ECO:0007669"/>
    <property type="project" value="UniProtKB-KW"/>
</dbReference>
<feature type="disulfide bond" evidence="7">
    <location>
        <begin position="517"/>
        <end position="537"/>
    </location>
</feature>
<feature type="domain" description="EGF-like" evidence="13">
    <location>
        <begin position="683"/>
        <end position="715"/>
    </location>
</feature>
<dbReference type="InterPro" id="IPR024079">
    <property type="entry name" value="MetalloPept_cat_dom_sf"/>
</dbReference>
<dbReference type="Pfam" id="PF00200">
    <property type="entry name" value="Disintegrin"/>
    <property type="match status" value="1"/>
</dbReference>
<dbReference type="Pfam" id="PF01421">
    <property type="entry name" value="Reprolysin"/>
    <property type="match status" value="1"/>
</dbReference>
<feature type="binding site" evidence="9">
    <location>
        <position position="385"/>
    </location>
    <ligand>
        <name>Zn(2+)</name>
        <dbReference type="ChEBI" id="CHEBI:29105"/>
        <note>catalytic</note>
    </ligand>
</feature>
<evidence type="ECO:0000256" key="4">
    <source>
        <dbReference type="ARBA" id="ARBA00022989"/>
    </source>
</evidence>
<feature type="active site" evidence="9">
    <location>
        <position position="386"/>
    </location>
</feature>
<dbReference type="PANTHER" id="PTHR11905:SF159">
    <property type="entry name" value="ADAM METALLOPROTEASE"/>
    <property type="match status" value="1"/>
</dbReference>
<accession>A0AAJ7WRM1</accession>
<dbReference type="RefSeq" id="XP_032806168.1">
    <property type="nucleotide sequence ID" value="XM_032950277.1"/>
</dbReference>
<dbReference type="InterPro" id="IPR034027">
    <property type="entry name" value="Reprolysin_adamalysin"/>
</dbReference>
<feature type="domain" description="Peptidase M12B" evidence="15">
    <location>
        <begin position="250"/>
        <end position="451"/>
    </location>
</feature>
<dbReference type="SUPFAM" id="SSF57552">
    <property type="entry name" value="Blood coagulation inhibitor (disintegrin)"/>
    <property type="match status" value="1"/>
</dbReference>
<feature type="domain" description="Disintegrin" evidence="14">
    <location>
        <begin position="459"/>
        <end position="545"/>
    </location>
</feature>
<dbReference type="Proteomes" id="UP001318040">
    <property type="component" value="Chromosome 9"/>
</dbReference>
<dbReference type="FunFam" id="4.10.70.10:FF:000001">
    <property type="entry name" value="Disintegrin and metalloproteinase domain-containing protein 22"/>
    <property type="match status" value="1"/>
</dbReference>
<evidence type="ECO:0000256" key="7">
    <source>
        <dbReference type="PROSITE-ProRule" id="PRU00068"/>
    </source>
</evidence>
<dbReference type="GO" id="GO:0006508">
    <property type="term" value="P:proteolysis"/>
    <property type="evidence" value="ECO:0007669"/>
    <property type="project" value="InterPro"/>
</dbReference>
<organism evidence="16 17">
    <name type="scientific">Petromyzon marinus</name>
    <name type="common">Sea lamprey</name>
    <dbReference type="NCBI Taxonomy" id="7757"/>
    <lineage>
        <taxon>Eukaryota</taxon>
        <taxon>Metazoa</taxon>
        <taxon>Chordata</taxon>
        <taxon>Craniata</taxon>
        <taxon>Vertebrata</taxon>
        <taxon>Cyclostomata</taxon>
        <taxon>Hyperoartia</taxon>
        <taxon>Petromyzontiformes</taxon>
        <taxon>Petromyzontidae</taxon>
        <taxon>Petromyzon</taxon>
    </lineage>
</organism>
<dbReference type="SUPFAM" id="SSF55486">
    <property type="entry name" value="Metalloproteases ('zincins'), catalytic domain"/>
    <property type="match status" value="1"/>
</dbReference>
<dbReference type="FunFam" id="3.40.390.10:FF:000002">
    <property type="entry name" value="Disintegrin and metalloproteinase domain-containing protein 22"/>
    <property type="match status" value="1"/>
</dbReference>
<keyword evidence="8" id="KW-0245">EGF-like domain</keyword>
<comment type="caution">
    <text evidence="8">Lacks conserved residue(s) required for the propagation of feature annotation.</text>
</comment>
<dbReference type="GO" id="GO:0004222">
    <property type="term" value="F:metalloendopeptidase activity"/>
    <property type="evidence" value="ECO:0007669"/>
    <property type="project" value="InterPro"/>
</dbReference>
<keyword evidence="4 11" id="KW-1133">Transmembrane helix</keyword>
<evidence type="ECO:0000259" key="15">
    <source>
        <dbReference type="PROSITE" id="PS50215"/>
    </source>
</evidence>
<keyword evidence="9" id="KW-0479">Metal-binding</keyword>
<feature type="binding site" evidence="9">
    <location>
        <position position="389"/>
    </location>
    <ligand>
        <name>Zn(2+)</name>
        <dbReference type="ChEBI" id="CHEBI:29105"/>
        <note>catalytic</note>
    </ligand>
</feature>
<dbReference type="CDD" id="cd04269">
    <property type="entry name" value="ZnMc_adamalysin_II_like"/>
    <property type="match status" value="1"/>
</dbReference>
<evidence type="ECO:0000256" key="8">
    <source>
        <dbReference type="PROSITE-ProRule" id="PRU00076"/>
    </source>
</evidence>
<gene>
    <name evidence="17" type="primary">LOC116940443</name>
</gene>
<dbReference type="InterPro" id="IPR006586">
    <property type="entry name" value="ADAM_Cys-rich"/>
</dbReference>
<feature type="binding site" evidence="9">
    <location>
        <position position="395"/>
    </location>
    <ligand>
        <name>Zn(2+)</name>
        <dbReference type="ChEBI" id="CHEBI:29105"/>
        <note>catalytic</note>
    </ligand>
</feature>
<evidence type="ECO:0000259" key="13">
    <source>
        <dbReference type="PROSITE" id="PS50026"/>
    </source>
</evidence>
<dbReference type="SMART" id="SM00608">
    <property type="entry name" value="ACR"/>
    <property type="match status" value="1"/>
</dbReference>
<feature type="chain" id="PRO_5042590563" evidence="12">
    <location>
        <begin position="22"/>
        <end position="790"/>
    </location>
</feature>
<evidence type="ECO:0000256" key="6">
    <source>
        <dbReference type="ARBA" id="ARBA00023157"/>
    </source>
</evidence>
<evidence type="ECO:0000256" key="5">
    <source>
        <dbReference type="ARBA" id="ARBA00023136"/>
    </source>
</evidence>
<feature type="disulfide bond" evidence="8">
    <location>
        <begin position="705"/>
        <end position="714"/>
    </location>
</feature>
<dbReference type="Gene3D" id="2.60.120.260">
    <property type="entry name" value="Galactose-binding domain-like"/>
    <property type="match status" value="1"/>
</dbReference>
<protein>
    <submittedName>
        <fullName evidence="17">Disintegrin and metalloproteinase domain-containing protein 12-like</fullName>
    </submittedName>
</protein>
<dbReference type="InterPro" id="IPR036436">
    <property type="entry name" value="Disintegrin_dom_sf"/>
</dbReference>
<dbReference type="GO" id="GO:0016020">
    <property type="term" value="C:membrane"/>
    <property type="evidence" value="ECO:0007669"/>
    <property type="project" value="UniProtKB-SubCell"/>
</dbReference>
<evidence type="ECO:0000256" key="2">
    <source>
        <dbReference type="ARBA" id="ARBA00022508"/>
    </source>
</evidence>
<feature type="signal peptide" evidence="12">
    <location>
        <begin position="1"/>
        <end position="21"/>
    </location>
</feature>
<evidence type="ECO:0000256" key="12">
    <source>
        <dbReference type="SAM" id="SignalP"/>
    </source>
</evidence>
<keyword evidence="9" id="KW-0862">Zinc</keyword>
<keyword evidence="5 11" id="KW-0472">Membrane</keyword>
<proteinExistence type="predicted"/>
<evidence type="ECO:0000256" key="10">
    <source>
        <dbReference type="SAM" id="MobiDB-lite"/>
    </source>
</evidence>
<evidence type="ECO:0000256" key="1">
    <source>
        <dbReference type="ARBA" id="ARBA00004167"/>
    </source>
</evidence>